<dbReference type="InterPro" id="IPR032466">
    <property type="entry name" value="Metal_Hydrolase"/>
</dbReference>
<evidence type="ECO:0000256" key="2">
    <source>
        <dbReference type="ARBA" id="ARBA00022723"/>
    </source>
</evidence>
<keyword evidence="3 4" id="KW-0378">Hydrolase</keyword>
<gene>
    <name evidence="4" type="ORF">CKO13_05005</name>
</gene>
<evidence type="ECO:0000313" key="5">
    <source>
        <dbReference type="Proteomes" id="UP000738126"/>
    </source>
</evidence>
<reference evidence="4 5" key="1">
    <citation type="journal article" date="2020" name="Microorganisms">
        <title>Osmotic Adaptation and Compatible Solute Biosynthesis of Phototrophic Bacteria as Revealed from Genome Analyses.</title>
        <authorList>
            <person name="Imhoff J.F."/>
            <person name="Rahn T."/>
            <person name="Kunzel S."/>
            <person name="Keller A."/>
            <person name="Neulinger S.C."/>
        </authorList>
    </citation>
    <scope>NUCLEOTIDE SEQUENCE [LARGE SCALE GENOMIC DNA]</scope>
    <source>
        <strain evidence="4 5">DSM 15116</strain>
    </source>
</reference>
<keyword evidence="1" id="KW-0540">Nuclease</keyword>
<dbReference type="Pfam" id="PF01026">
    <property type="entry name" value="TatD_DNase"/>
    <property type="match status" value="1"/>
</dbReference>
<comment type="caution">
    <text evidence="4">The sequence shown here is derived from an EMBL/GenBank/DDBJ whole genome shotgun (WGS) entry which is preliminary data.</text>
</comment>
<dbReference type="SUPFAM" id="SSF51556">
    <property type="entry name" value="Metallo-dependent hydrolases"/>
    <property type="match status" value="1"/>
</dbReference>
<dbReference type="InterPro" id="IPR050891">
    <property type="entry name" value="TatD-type_Hydrolase"/>
</dbReference>
<keyword evidence="5" id="KW-1185">Reference proteome</keyword>
<dbReference type="RefSeq" id="WP_200257504.1">
    <property type="nucleotide sequence ID" value="NZ_NRSH01000040.1"/>
</dbReference>
<dbReference type="PIRSF" id="PIRSF005902">
    <property type="entry name" value="DNase_TatD"/>
    <property type="match status" value="1"/>
</dbReference>
<keyword evidence="2" id="KW-0479">Metal-binding</keyword>
<dbReference type="Gene3D" id="3.20.20.140">
    <property type="entry name" value="Metal-dependent hydrolases"/>
    <property type="match status" value="1"/>
</dbReference>
<accession>A0ABS1E3R4</accession>
<protein>
    <submittedName>
        <fullName evidence="4">Hydrolase TatD</fullName>
    </submittedName>
</protein>
<dbReference type="InterPro" id="IPR001130">
    <property type="entry name" value="TatD-like"/>
</dbReference>
<evidence type="ECO:0000313" key="4">
    <source>
        <dbReference type="EMBL" id="MBK1726390.1"/>
    </source>
</evidence>
<name>A0ABS1E3R4_9GAMM</name>
<proteinExistence type="predicted"/>
<organism evidence="4 5">
    <name type="scientific">Halorhodospira neutriphila</name>
    <dbReference type="NCBI Taxonomy" id="168379"/>
    <lineage>
        <taxon>Bacteria</taxon>
        <taxon>Pseudomonadati</taxon>
        <taxon>Pseudomonadota</taxon>
        <taxon>Gammaproteobacteria</taxon>
        <taxon>Chromatiales</taxon>
        <taxon>Ectothiorhodospiraceae</taxon>
        <taxon>Halorhodospira</taxon>
    </lineage>
</organism>
<dbReference type="GO" id="GO:0016787">
    <property type="term" value="F:hydrolase activity"/>
    <property type="evidence" value="ECO:0007669"/>
    <property type="project" value="UniProtKB-KW"/>
</dbReference>
<dbReference type="CDD" id="cd01310">
    <property type="entry name" value="TatD_DNAse"/>
    <property type="match status" value="1"/>
</dbReference>
<dbReference type="InterPro" id="IPR018228">
    <property type="entry name" value="DNase_TatD-rel_CS"/>
</dbReference>
<dbReference type="PROSITE" id="PS01091">
    <property type="entry name" value="TATD_3"/>
    <property type="match status" value="1"/>
</dbReference>
<evidence type="ECO:0000256" key="3">
    <source>
        <dbReference type="ARBA" id="ARBA00022801"/>
    </source>
</evidence>
<dbReference type="PANTHER" id="PTHR10060:SF15">
    <property type="entry name" value="DEOXYRIBONUCLEASE TATDN1"/>
    <property type="match status" value="1"/>
</dbReference>
<evidence type="ECO:0000256" key="1">
    <source>
        <dbReference type="ARBA" id="ARBA00022722"/>
    </source>
</evidence>
<dbReference type="Proteomes" id="UP000738126">
    <property type="component" value="Unassembled WGS sequence"/>
</dbReference>
<dbReference type="EMBL" id="NRSH01000040">
    <property type="protein sequence ID" value="MBK1726390.1"/>
    <property type="molecule type" value="Genomic_DNA"/>
</dbReference>
<sequence length="275" mass="30706">MEWIDIGANLTHDTFRKDLGAVLERAEAAGVTQLFVTGIDEQESARAQALAAEHPGRLYATAGFHPHMAKEFSADAESVLRELAARPEVVAIGETGLDFYRNHSSPREQQHAFERHLELAAELQMPIFLHQRDAHQRFSEMIRAYRDELAGGVAHCFTEGPEAAREYLELGLHIGVTGWLCDERRGEALRRAVAEIPPERLMVETDCPYLLPRDVDPQAFGLPVKNRRNEPCLLPHIGRAVARHTGRDVEELAATSTAVARRFFGVEARSTALEE</sequence>
<dbReference type="PANTHER" id="PTHR10060">
    <property type="entry name" value="TATD FAMILY DEOXYRIBONUCLEASE"/>
    <property type="match status" value="1"/>
</dbReference>